<dbReference type="InterPro" id="IPR044179">
    <property type="entry name" value="PPR5-like"/>
</dbReference>
<dbReference type="PANTHER" id="PTHR47874">
    <property type="entry name" value="EXPRESSED PROTEIN"/>
    <property type="match status" value="1"/>
</dbReference>
<name>A0ABQ8FJP3_9FUNG</name>
<evidence type="ECO:0000313" key="4">
    <source>
        <dbReference type="Proteomes" id="UP001648503"/>
    </source>
</evidence>
<evidence type="ECO:0008006" key="5">
    <source>
        <dbReference type="Google" id="ProtNLM"/>
    </source>
</evidence>
<comment type="caution">
    <text evidence="3">The sequence shown here is derived from an EMBL/GenBank/DDBJ whole genome shotgun (WGS) entry which is preliminary data.</text>
</comment>
<keyword evidence="4" id="KW-1185">Reference proteome</keyword>
<dbReference type="NCBIfam" id="TIGR00756">
    <property type="entry name" value="PPR"/>
    <property type="match status" value="1"/>
</dbReference>
<gene>
    <name evidence="3" type="ORF">BASA50_003349</name>
</gene>
<comment type="similarity">
    <text evidence="1">Belongs to the PPR family. P subfamily.</text>
</comment>
<dbReference type="Gene3D" id="1.25.40.10">
    <property type="entry name" value="Tetratricopeptide repeat domain"/>
    <property type="match status" value="1"/>
</dbReference>
<reference evidence="3 4" key="1">
    <citation type="submission" date="2021-02" db="EMBL/GenBank/DDBJ databases">
        <title>Variation within the Batrachochytrium salamandrivorans European outbreak.</title>
        <authorList>
            <person name="Kelly M."/>
            <person name="Pasmans F."/>
            <person name="Shea T.P."/>
            <person name="Munoz J.F."/>
            <person name="Carranza S."/>
            <person name="Cuomo C.A."/>
            <person name="Martel A."/>
        </authorList>
    </citation>
    <scope>NUCLEOTIDE SEQUENCE [LARGE SCALE GENOMIC DNA]</scope>
    <source>
        <strain evidence="3 4">AMFP18/2</strain>
    </source>
</reference>
<dbReference type="Proteomes" id="UP001648503">
    <property type="component" value="Unassembled WGS sequence"/>
</dbReference>
<proteinExistence type="inferred from homology"/>
<accession>A0ABQ8FJP3</accession>
<dbReference type="PANTHER" id="PTHR47874:SF4">
    <property type="entry name" value="EXPRESSED PROTEIN"/>
    <property type="match status" value="1"/>
</dbReference>
<feature type="region of interest" description="Disordered" evidence="2">
    <location>
        <begin position="48"/>
        <end position="75"/>
    </location>
</feature>
<feature type="compositionally biased region" description="Basic and acidic residues" evidence="2">
    <location>
        <begin position="600"/>
        <end position="610"/>
    </location>
</feature>
<evidence type="ECO:0000256" key="1">
    <source>
        <dbReference type="ARBA" id="ARBA00007626"/>
    </source>
</evidence>
<sequence>MLAVRGRRYLQCDQLWRTAVRPAIPGLRRAGQAQSDVLLQTTAARQFSSGHSLRKTAAQDPTSNATPKPHSIPTHPIVDISSIISQTTKAASLKPRRQSAVDTLISSFGSDPKSSKYPLRERASYQNLVRALERNQNRIAYGIFSDLQHNSPDQLRPAGPELYETIISLLSDSASNVIPGSLFVDRALRVNSIYTFMWAAGVPPLASTFEKILRMNSRLDHRSIIKQVHSHIERLGLMDQLSIEGYASFVRGYMGIGDEATAVSHFQTLCKRTNTTFPYNVLISSYSHTKQEDKMLSVIKAMKESEAMKPDMNCYLQVVLHYFRAEKYDRMKQTITEYIDGGGSPCEPLLFAQMLHANSVGKSHEGLRALVSFRGAGIKITSRIVLEELIGLAGCKYLEPMWAAYAKTKVEVAQETKRVAIAMATAIGPLKPPEADTVSSPSLDAVEFEINRRSLRPSEVYPLLLSGYASLKDLTSVEALVEVIFRHRIGWRPSLIADTLNTYAAVGDFEGALSFITKLAARKTRAPYRAVLRVATQIDPTFSPQHAAISDKFSTFMTLHHPDQHMRRTHQASMTKSLSASAQSTPGMDSTHSTSELTEDIEHHTQSLPV</sequence>
<protein>
    <recommendedName>
        <fullName evidence="5">Pentacotripeptide-repeat region of PRORP domain-containing protein</fullName>
    </recommendedName>
</protein>
<evidence type="ECO:0000313" key="3">
    <source>
        <dbReference type="EMBL" id="KAH6598842.1"/>
    </source>
</evidence>
<feature type="region of interest" description="Disordered" evidence="2">
    <location>
        <begin position="565"/>
        <end position="610"/>
    </location>
</feature>
<dbReference type="EMBL" id="JAFCIX010000093">
    <property type="protein sequence ID" value="KAH6598842.1"/>
    <property type="molecule type" value="Genomic_DNA"/>
</dbReference>
<dbReference type="InterPro" id="IPR002885">
    <property type="entry name" value="PPR_rpt"/>
</dbReference>
<organism evidence="3 4">
    <name type="scientific">Batrachochytrium salamandrivorans</name>
    <dbReference type="NCBI Taxonomy" id="1357716"/>
    <lineage>
        <taxon>Eukaryota</taxon>
        <taxon>Fungi</taxon>
        <taxon>Fungi incertae sedis</taxon>
        <taxon>Chytridiomycota</taxon>
        <taxon>Chytridiomycota incertae sedis</taxon>
        <taxon>Chytridiomycetes</taxon>
        <taxon>Rhizophydiales</taxon>
        <taxon>Rhizophydiales incertae sedis</taxon>
        <taxon>Batrachochytrium</taxon>
    </lineage>
</organism>
<dbReference type="InterPro" id="IPR011990">
    <property type="entry name" value="TPR-like_helical_dom_sf"/>
</dbReference>
<feature type="compositionally biased region" description="Polar residues" evidence="2">
    <location>
        <begin position="571"/>
        <end position="596"/>
    </location>
</feature>
<evidence type="ECO:0000256" key="2">
    <source>
        <dbReference type="SAM" id="MobiDB-lite"/>
    </source>
</evidence>